<feature type="region of interest" description="Disordered" evidence="1">
    <location>
        <begin position="1"/>
        <end position="22"/>
    </location>
</feature>
<reference evidence="2" key="1">
    <citation type="journal article" date="2011" name="Plant Physiol.">
        <title>Comprehensive sequence analysis of 24,783 barley full-length cDNAs derived from 12 clone libraries.</title>
        <authorList>
            <person name="Matsumoto T."/>
            <person name="Tanaka T."/>
            <person name="Sakai H."/>
            <person name="Amano N."/>
            <person name="Kanamori H."/>
            <person name="Kurita K."/>
            <person name="Kikuta A."/>
            <person name="Kamiya K."/>
            <person name="Yamamoto M."/>
            <person name="Ikawa H."/>
            <person name="Fujii N."/>
            <person name="Hori K."/>
            <person name="Itoh T."/>
            <person name="Sato K."/>
        </authorList>
    </citation>
    <scope>NUCLEOTIDE SEQUENCE</scope>
    <source>
        <tissue evidence="2">Shoot</tissue>
    </source>
</reference>
<name>F2D9X1_HORVV</name>
<dbReference type="AlphaFoldDB" id="F2D9X1"/>
<proteinExistence type="evidence at transcript level"/>
<evidence type="ECO:0000256" key="1">
    <source>
        <dbReference type="SAM" id="MobiDB-lite"/>
    </source>
</evidence>
<protein>
    <submittedName>
        <fullName evidence="2">Predicted protein</fullName>
    </submittedName>
</protein>
<sequence length="67" mass="7484">MSYHSTPSPSPPRSASWVGHEGALPVASSSDLEQSNKTKLIRGRIRKTKRTTRLRSRVVKQIPLSRT</sequence>
<organism evidence="2">
    <name type="scientific">Hordeum vulgare subsp. vulgare</name>
    <name type="common">Domesticated barley</name>
    <dbReference type="NCBI Taxonomy" id="112509"/>
    <lineage>
        <taxon>Eukaryota</taxon>
        <taxon>Viridiplantae</taxon>
        <taxon>Streptophyta</taxon>
        <taxon>Embryophyta</taxon>
        <taxon>Tracheophyta</taxon>
        <taxon>Spermatophyta</taxon>
        <taxon>Magnoliopsida</taxon>
        <taxon>Liliopsida</taxon>
        <taxon>Poales</taxon>
        <taxon>Poaceae</taxon>
        <taxon>BOP clade</taxon>
        <taxon>Pooideae</taxon>
        <taxon>Triticodae</taxon>
        <taxon>Triticeae</taxon>
        <taxon>Hordeinae</taxon>
        <taxon>Hordeum</taxon>
    </lineage>
</organism>
<accession>F2D9X1</accession>
<evidence type="ECO:0000313" key="2">
    <source>
        <dbReference type="EMBL" id="BAJ91892.1"/>
    </source>
</evidence>
<dbReference type="EMBL" id="AK360684">
    <property type="protein sequence ID" value="BAJ91892.1"/>
    <property type="molecule type" value="mRNA"/>
</dbReference>